<comment type="caution">
    <text evidence="1">The sequence shown here is derived from an EMBL/GenBank/DDBJ whole genome shotgun (WGS) entry which is preliminary data.</text>
</comment>
<dbReference type="RefSeq" id="WP_204301147.1">
    <property type="nucleotide sequence ID" value="NZ_BAAAGQ010000057.1"/>
</dbReference>
<gene>
    <name evidence="1" type="ORF">Aca07nite_84490</name>
</gene>
<accession>A0ABQ3WY27</accession>
<evidence type="ECO:0000313" key="1">
    <source>
        <dbReference type="EMBL" id="GID51174.1"/>
    </source>
</evidence>
<dbReference type="EMBL" id="BOMF01000172">
    <property type="protein sequence ID" value="GID51174.1"/>
    <property type="molecule type" value="Genomic_DNA"/>
</dbReference>
<protein>
    <submittedName>
        <fullName evidence="1">Uncharacterized protein</fullName>
    </submittedName>
</protein>
<name>A0ABQ3WY27_9ACTN</name>
<sequence length="95" mass="10653">MNWLDEHGGDRRAAIIATLDSDRGKRHRDYADGNRDFAAWLLVADMICFRRLGVSIFDLSDWSWRGAYDARTQPANAVREAAAADDTLRQLLGGS</sequence>
<proteinExistence type="predicted"/>
<reference evidence="1" key="1">
    <citation type="submission" date="2021-01" db="EMBL/GenBank/DDBJ databases">
        <title>Whole genome shotgun sequence of Actinoplanes capillaceus NBRC 16408.</title>
        <authorList>
            <person name="Komaki H."/>
            <person name="Tamura T."/>
        </authorList>
    </citation>
    <scope>NUCLEOTIDE SEQUENCE [LARGE SCALE GENOMIC DNA]</scope>
    <source>
        <strain evidence="1">NBRC 16408</strain>
    </source>
</reference>
<organism evidence="1">
    <name type="scientific">Actinoplanes campanulatus</name>
    <dbReference type="NCBI Taxonomy" id="113559"/>
    <lineage>
        <taxon>Bacteria</taxon>
        <taxon>Bacillati</taxon>
        <taxon>Actinomycetota</taxon>
        <taxon>Actinomycetes</taxon>
        <taxon>Micromonosporales</taxon>
        <taxon>Micromonosporaceae</taxon>
        <taxon>Actinoplanes</taxon>
    </lineage>
</organism>